<evidence type="ECO:0000313" key="2">
    <source>
        <dbReference type="EMBL" id="USR93131.1"/>
    </source>
</evidence>
<reference evidence="2" key="1">
    <citation type="submission" date="2022-06" db="EMBL/GenBank/DDBJ databases">
        <title>Genome sequence of Phormidium yuhuli AB48 isolated from an industrial photobioreactor environment.</title>
        <authorList>
            <person name="Qiu Y."/>
            <person name="Noonan A.J.C."/>
            <person name="Dofher K."/>
            <person name="Koch M."/>
            <person name="Kieft B."/>
            <person name="Lin X."/>
            <person name="Ziels R.M."/>
            <person name="Hallam S.J."/>
        </authorList>
    </citation>
    <scope>NUCLEOTIDE SEQUENCE</scope>
    <source>
        <strain evidence="2">AB48</strain>
    </source>
</reference>
<dbReference type="Pfam" id="PF12323">
    <property type="entry name" value="HTH_OrfB_IS605"/>
    <property type="match status" value="1"/>
</dbReference>
<dbReference type="InterPro" id="IPR021027">
    <property type="entry name" value="Transposase_put_HTH"/>
</dbReference>
<evidence type="ECO:0000259" key="1">
    <source>
        <dbReference type="Pfam" id="PF12323"/>
    </source>
</evidence>
<keyword evidence="3" id="KW-1185">Reference proteome</keyword>
<sequence length="58" mass="7116">MLTWLETCRRVYNYAVRERKDWHNSRKCRVNTCSLQQRVHHLSRHSLSQLLRQKKGAH</sequence>
<gene>
    <name evidence="2" type="ORF">NEA10_08075</name>
</gene>
<name>A0ABY5AXU6_9CYAN</name>
<proteinExistence type="predicted"/>
<dbReference type="Proteomes" id="UP001056708">
    <property type="component" value="Chromosome"/>
</dbReference>
<protein>
    <submittedName>
        <fullName evidence="2">Helix-turn-helix domain-containing protein</fullName>
    </submittedName>
</protein>
<accession>A0ABY5AXU6</accession>
<feature type="domain" description="Transposase putative helix-turn-helix" evidence="1">
    <location>
        <begin position="3"/>
        <end position="27"/>
    </location>
</feature>
<evidence type="ECO:0000313" key="3">
    <source>
        <dbReference type="Proteomes" id="UP001056708"/>
    </source>
</evidence>
<dbReference type="EMBL" id="CP098611">
    <property type="protein sequence ID" value="USR93131.1"/>
    <property type="molecule type" value="Genomic_DNA"/>
</dbReference>
<dbReference type="RefSeq" id="WP_252665317.1">
    <property type="nucleotide sequence ID" value="NZ_CP098611.1"/>
</dbReference>
<organism evidence="2 3">
    <name type="scientific">Phormidium yuhuli AB48</name>
    <dbReference type="NCBI Taxonomy" id="2940671"/>
    <lineage>
        <taxon>Bacteria</taxon>
        <taxon>Bacillati</taxon>
        <taxon>Cyanobacteriota</taxon>
        <taxon>Cyanophyceae</taxon>
        <taxon>Oscillatoriophycideae</taxon>
        <taxon>Oscillatoriales</taxon>
        <taxon>Oscillatoriaceae</taxon>
        <taxon>Phormidium</taxon>
        <taxon>Phormidium yuhuli</taxon>
    </lineage>
</organism>